<keyword evidence="1" id="KW-1133">Transmembrane helix</keyword>
<evidence type="ECO:0000313" key="3">
    <source>
        <dbReference type="Proteomes" id="UP000679749"/>
    </source>
</evidence>
<name>A0A942U5T1_9BACI</name>
<evidence type="ECO:0000256" key="1">
    <source>
        <dbReference type="SAM" id="Phobius"/>
    </source>
</evidence>
<dbReference type="Pfam" id="PF22564">
    <property type="entry name" value="HAAS"/>
    <property type="match status" value="1"/>
</dbReference>
<keyword evidence="1" id="KW-0472">Membrane</keyword>
<feature type="transmembrane region" description="Helical" evidence="1">
    <location>
        <begin position="309"/>
        <end position="327"/>
    </location>
</feature>
<feature type="transmembrane region" description="Helical" evidence="1">
    <location>
        <begin position="117"/>
        <end position="143"/>
    </location>
</feature>
<keyword evidence="3" id="KW-1185">Reference proteome</keyword>
<proteinExistence type="predicted"/>
<gene>
    <name evidence="2" type="ORF">KHA99_10885</name>
</gene>
<feature type="transmembrane region" description="Helical" evidence="1">
    <location>
        <begin position="229"/>
        <end position="248"/>
    </location>
</feature>
<accession>A0A942U5T1</accession>
<comment type="caution">
    <text evidence="2">The sequence shown here is derived from an EMBL/GenBank/DDBJ whole genome shotgun (WGS) entry which is preliminary data.</text>
</comment>
<dbReference type="EMBL" id="JAGYPF010000002">
    <property type="protein sequence ID" value="MBS4212951.1"/>
    <property type="molecule type" value="Genomic_DNA"/>
</dbReference>
<feature type="transmembrane region" description="Helical" evidence="1">
    <location>
        <begin position="184"/>
        <end position="201"/>
    </location>
</feature>
<organism evidence="2 3">
    <name type="scientific">Neobacillus rhizophilus</name>
    <dbReference type="NCBI Taxonomy" id="2833579"/>
    <lineage>
        <taxon>Bacteria</taxon>
        <taxon>Bacillati</taxon>
        <taxon>Bacillota</taxon>
        <taxon>Bacilli</taxon>
        <taxon>Bacillales</taxon>
        <taxon>Bacillaceae</taxon>
        <taxon>Neobacillus</taxon>
    </lineage>
</organism>
<dbReference type="AlphaFoldDB" id="A0A942U5T1"/>
<keyword evidence="1" id="KW-0812">Transmembrane</keyword>
<feature type="transmembrane region" description="Helical" evidence="1">
    <location>
        <begin position="87"/>
        <end position="105"/>
    </location>
</feature>
<reference evidence="2" key="1">
    <citation type="submission" date="2021-05" db="EMBL/GenBank/DDBJ databases">
        <title>Novel Bacillus species.</title>
        <authorList>
            <person name="Liu G."/>
        </authorList>
    </citation>
    <scope>NUCLEOTIDE SEQUENCE</scope>
    <source>
        <strain evidence="2">FJAT-49825</strain>
    </source>
</reference>
<evidence type="ECO:0000313" key="2">
    <source>
        <dbReference type="EMBL" id="MBS4212951.1"/>
    </source>
</evidence>
<protein>
    <submittedName>
        <fullName evidence="2">Uncharacterized protein</fullName>
    </submittedName>
</protein>
<dbReference type="Proteomes" id="UP000679749">
    <property type="component" value="Unassembled WGS sequence"/>
</dbReference>
<dbReference type="RefSeq" id="WP_213117468.1">
    <property type="nucleotide sequence ID" value="NZ_JAGYPF010000002.1"/>
</dbReference>
<sequence length="336" mass="38484">MNLIDVYVYEVTRRLPEKLRQDIDLELRAAIEDMLPEQYTEDDVKDALSKLGDPAVLAASYRDQPMYLIGPNVYDAYIWTLKKTIPWAILVTAIVHAVVGIMSFAGDEAILAMVLKAIGNIIANVIMVLMYVLFWITAVFAAIERFAFSKEGFHFSKNNSSWTPDQLKKVDMIPKRKAISRGEVIFSFIWIIFWLMIYFWADDIVGIYQSVEGSGLQFVMPFFNQNTLLSFWPIIVLIAILELGLVVFKWRDRQWTLKLACANTIIHVMSFVVFLVIANTPNLLNPAIIPYMTQTMDTTIGSLTSFLDWIWRFIAVGFAVTIIMEAFDSFRKATKK</sequence>